<sequence>MNAITQAILNQSTLEVSLIKITNATKDSFLMTIESRVANTGPFSATQSSMTVDMVGPTGIFGRLVLPEIKTKSGGTDILIPKQEIKIVDMENYKAFVRSLMQDEDLVMKLENGKGTIKAMMMTANIVYRKDVKLKGMHGPKTVMTKTEPEGEGFKNTMLTINPSPLEIDMGLVHYEIRNEDGVKIAEQSGKTYITRGESTSTMVGKTTGEAPKLQTKLVGVTVEDDNWHKETIKYLDTTTTLTEEFVAMCRY</sequence>
<dbReference type="PANTHER" id="PTHR35895:SF3">
    <property type="entry name" value="PRE-RRNA PROCESSING PROTEIN"/>
    <property type="match status" value="1"/>
</dbReference>
<dbReference type="GO" id="GO:0000329">
    <property type="term" value="C:fungal-type vacuole membrane"/>
    <property type="evidence" value="ECO:0007669"/>
    <property type="project" value="InterPro"/>
</dbReference>
<name>A0A2J6PS86_9HELO</name>
<dbReference type="InterPro" id="IPR022185">
    <property type="entry name" value="DUF3712"/>
</dbReference>
<dbReference type="Pfam" id="PF12505">
    <property type="entry name" value="DUF3712"/>
    <property type="match status" value="1"/>
</dbReference>
<dbReference type="InterPro" id="IPR046368">
    <property type="entry name" value="Tag1"/>
</dbReference>
<dbReference type="EMBL" id="KZ613503">
    <property type="protein sequence ID" value="PMD16900.1"/>
    <property type="molecule type" value="Genomic_DNA"/>
</dbReference>
<proteinExistence type="predicted"/>
<reference evidence="1 2" key="1">
    <citation type="submission" date="2016-05" db="EMBL/GenBank/DDBJ databases">
        <title>A degradative enzymes factory behind the ericoid mycorrhizal symbiosis.</title>
        <authorList>
            <consortium name="DOE Joint Genome Institute"/>
            <person name="Martino E."/>
            <person name="Morin E."/>
            <person name="Grelet G."/>
            <person name="Kuo A."/>
            <person name="Kohler A."/>
            <person name="Daghino S."/>
            <person name="Barry K."/>
            <person name="Choi C."/>
            <person name="Cichocki N."/>
            <person name="Clum A."/>
            <person name="Copeland A."/>
            <person name="Hainaut M."/>
            <person name="Haridas S."/>
            <person name="Labutti K."/>
            <person name="Lindquist E."/>
            <person name="Lipzen A."/>
            <person name="Khouja H.-R."/>
            <person name="Murat C."/>
            <person name="Ohm R."/>
            <person name="Olson A."/>
            <person name="Spatafora J."/>
            <person name="Veneault-Fourrey C."/>
            <person name="Henrissat B."/>
            <person name="Grigoriev I."/>
            <person name="Martin F."/>
            <person name="Perotto S."/>
        </authorList>
    </citation>
    <scope>NUCLEOTIDE SEQUENCE [LARGE SCALE GENOMIC DNA]</scope>
    <source>
        <strain evidence="1 2">UAMH 7357</strain>
    </source>
</reference>
<organism evidence="1 2">
    <name type="scientific">Hyaloscypha hepaticicola</name>
    <dbReference type="NCBI Taxonomy" id="2082293"/>
    <lineage>
        <taxon>Eukaryota</taxon>
        <taxon>Fungi</taxon>
        <taxon>Dikarya</taxon>
        <taxon>Ascomycota</taxon>
        <taxon>Pezizomycotina</taxon>
        <taxon>Leotiomycetes</taxon>
        <taxon>Helotiales</taxon>
        <taxon>Hyaloscyphaceae</taxon>
        <taxon>Hyaloscypha</taxon>
    </lineage>
</organism>
<protein>
    <submittedName>
        <fullName evidence="1">Uncharacterized protein</fullName>
    </submittedName>
</protein>
<dbReference type="OrthoDB" id="10039566at2759"/>
<dbReference type="AlphaFoldDB" id="A0A2J6PS86"/>
<dbReference type="PANTHER" id="PTHR35895">
    <property type="entry name" value="CHROMOSOME 16, WHOLE GENOME SHOTGUN SEQUENCE"/>
    <property type="match status" value="1"/>
</dbReference>
<keyword evidence="2" id="KW-1185">Reference proteome</keyword>
<accession>A0A2J6PS86</accession>
<dbReference type="Proteomes" id="UP000235672">
    <property type="component" value="Unassembled WGS sequence"/>
</dbReference>
<gene>
    <name evidence="1" type="ORF">NA56DRAFT_649177</name>
</gene>
<evidence type="ECO:0000313" key="1">
    <source>
        <dbReference type="EMBL" id="PMD16900.1"/>
    </source>
</evidence>
<evidence type="ECO:0000313" key="2">
    <source>
        <dbReference type="Proteomes" id="UP000235672"/>
    </source>
</evidence>